<dbReference type="GO" id="GO:0016020">
    <property type="term" value="C:membrane"/>
    <property type="evidence" value="ECO:0007669"/>
    <property type="project" value="UniProtKB-SubCell"/>
</dbReference>
<name>A0A8E1WM18_9HYPH</name>
<dbReference type="InterPro" id="IPR040177">
    <property type="entry name" value="SLC30A9"/>
</dbReference>
<feature type="transmembrane region" description="Helical" evidence="6">
    <location>
        <begin position="114"/>
        <end position="135"/>
    </location>
</feature>
<feature type="transmembrane region" description="Helical" evidence="6">
    <location>
        <begin position="9"/>
        <end position="31"/>
    </location>
</feature>
<feature type="transmembrane region" description="Helical" evidence="6">
    <location>
        <begin position="77"/>
        <end position="102"/>
    </location>
</feature>
<dbReference type="SUPFAM" id="SSF160240">
    <property type="entry name" value="Cation efflux protein cytoplasmic domain-like"/>
    <property type="match status" value="1"/>
</dbReference>
<dbReference type="NCBIfam" id="TIGR01297">
    <property type="entry name" value="CDF"/>
    <property type="match status" value="1"/>
</dbReference>
<proteinExistence type="predicted"/>
<dbReference type="InterPro" id="IPR036837">
    <property type="entry name" value="Cation_efflux_CTD_sf"/>
</dbReference>
<dbReference type="GO" id="GO:0006829">
    <property type="term" value="P:zinc ion transport"/>
    <property type="evidence" value="ECO:0007669"/>
    <property type="project" value="InterPro"/>
</dbReference>
<evidence type="ECO:0000256" key="4">
    <source>
        <dbReference type="ARBA" id="ARBA00022989"/>
    </source>
</evidence>
<dbReference type="Pfam" id="PF01545">
    <property type="entry name" value="Cation_efflux"/>
    <property type="match status" value="1"/>
</dbReference>
<evidence type="ECO:0000256" key="1">
    <source>
        <dbReference type="ARBA" id="ARBA00004141"/>
    </source>
</evidence>
<evidence type="ECO:0000256" key="2">
    <source>
        <dbReference type="ARBA" id="ARBA00022448"/>
    </source>
</evidence>
<accession>A0A8E1WM18</accession>
<evidence type="ECO:0000256" key="3">
    <source>
        <dbReference type="ARBA" id="ARBA00022692"/>
    </source>
</evidence>
<feature type="transmembrane region" description="Helical" evidence="6">
    <location>
        <begin position="37"/>
        <end position="56"/>
    </location>
</feature>
<sequence length="325" mass="34896">MAAHSGSRIVIFAAIAGNLLIAVTKFVAAAFTGSSAMLSEGVHSLVDTGNGLLLLYGLHRAARPPDLMHPLGHGRELYFWSFIVALLVFALGAGVAFYEGIIHMLHPEPIENPLINYVVLGLCMVFEGASWLVALKEFRRSKGQLGYIEAVRRSKDPSVYTVLFEDSAALLGLVIAFVGIAAAHYFEQPWLDGAASIGISLILGATAVFLARESKGLLMGEPASRDVQASILAIAQADPAVEKANGVLTVHMGPEQVVAGLSLDFVDHISAAEIETCVERLEAKLKTEVPEITAVFVKPQAAERWQMRHDRIVNRHDETPAPEGG</sequence>
<protein>
    <submittedName>
        <fullName evidence="8">Cation diffusion facilitator family transporter</fullName>
    </submittedName>
</protein>
<evidence type="ECO:0000313" key="8">
    <source>
        <dbReference type="EMBL" id="MBB6469722.1"/>
    </source>
</evidence>
<feature type="domain" description="Cation efflux protein transmembrane" evidence="7">
    <location>
        <begin position="11"/>
        <end position="219"/>
    </location>
</feature>
<organism evidence="8 9">
    <name type="scientific">Aminobacter carboxidus</name>
    <dbReference type="NCBI Taxonomy" id="376165"/>
    <lineage>
        <taxon>Bacteria</taxon>
        <taxon>Pseudomonadati</taxon>
        <taxon>Pseudomonadota</taxon>
        <taxon>Alphaproteobacteria</taxon>
        <taxon>Hyphomicrobiales</taxon>
        <taxon>Phyllobacteriaceae</taxon>
        <taxon>Aminobacter</taxon>
    </lineage>
</organism>
<dbReference type="EMBL" id="JACHGI010000018">
    <property type="protein sequence ID" value="MBB6469722.1"/>
    <property type="molecule type" value="Genomic_DNA"/>
</dbReference>
<gene>
    <name evidence="8" type="ORF">HNQ96_005613</name>
</gene>
<feature type="transmembrane region" description="Helical" evidence="6">
    <location>
        <begin position="162"/>
        <end position="184"/>
    </location>
</feature>
<comment type="subcellular location">
    <subcellularLocation>
        <location evidence="1">Membrane</location>
        <topology evidence="1">Multi-pass membrane protein</topology>
    </subcellularLocation>
</comment>
<dbReference type="PANTHER" id="PTHR13414:SF9">
    <property type="entry name" value="PROTON-COUPLED ZINC ANTIPORTER SLC30A9, MITOCHONDRIAL"/>
    <property type="match status" value="1"/>
</dbReference>
<dbReference type="InterPro" id="IPR027469">
    <property type="entry name" value="Cation_efflux_TMD_sf"/>
</dbReference>
<dbReference type="Proteomes" id="UP000532373">
    <property type="component" value="Unassembled WGS sequence"/>
</dbReference>
<dbReference type="RefSeq" id="WP_184773331.1">
    <property type="nucleotide sequence ID" value="NZ_JACHGI010000018.1"/>
</dbReference>
<feature type="transmembrane region" description="Helical" evidence="6">
    <location>
        <begin position="190"/>
        <end position="211"/>
    </location>
</feature>
<keyword evidence="2" id="KW-0813">Transport</keyword>
<keyword evidence="4 6" id="KW-1133">Transmembrane helix</keyword>
<evidence type="ECO:0000259" key="7">
    <source>
        <dbReference type="Pfam" id="PF01545"/>
    </source>
</evidence>
<dbReference type="Gene3D" id="1.20.1510.10">
    <property type="entry name" value="Cation efflux protein transmembrane domain"/>
    <property type="match status" value="1"/>
</dbReference>
<evidence type="ECO:0000313" key="9">
    <source>
        <dbReference type="Proteomes" id="UP000532373"/>
    </source>
</evidence>
<dbReference type="InterPro" id="IPR002524">
    <property type="entry name" value="Cation_efflux"/>
</dbReference>
<keyword evidence="5 6" id="KW-0472">Membrane</keyword>
<keyword evidence="3 6" id="KW-0812">Transmembrane</keyword>
<comment type="caution">
    <text evidence="8">The sequence shown here is derived from an EMBL/GenBank/DDBJ whole genome shotgun (WGS) entry which is preliminary data.</text>
</comment>
<dbReference type="GO" id="GO:0008324">
    <property type="term" value="F:monoatomic cation transmembrane transporter activity"/>
    <property type="evidence" value="ECO:0007669"/>
    <property type="project" value="InterPro"/>
</dbReference>
<dbReference type="SUPFAM" id="SSF161111">
    <property type="entry name" value="Cation efflux protein transmembrane domain-like"/>
    <property type="match status" value="1"/>
</dbReference>
<evidence type="ECO:0000256" key="6">
    <source>
        <dbReference type="SAM" id="Phobius"/>
    </source>
</evidence>
<dbReference type="InterPro" id="IPR058533">
    <property type="entry name" value="Cation_efflux_TM"/>
</dbReference>
<dbReference type="AlphaFoldDB" id="A0A8E1WM18"/>
<reference evidence="8 9" key="1">
    <citation type="submission" date="2020-08" db="EMBL/GenBank/DDBJ databases">
        <title>Genomic Encyclopedia of Type Strains, Phase IV (KMG-IV): sequencing the most valuable type-strain genomes for metagenomic binning, comparative biology and taxonomic classification.</title>
        <authorList>
            <person name="Goeker M."/>
        </authorList>
    </citation>
    <scope>NUCLEOTIDE SEQUENCE [LARGE SCALE GENOMIC DNA]</scope>
    <source>
        <strain evidence="8 9">DSM 17454</strain>
    </source>
</reference>
<dbReference type="PANTHER" id="PTHR13414">
    <property type="entry name" value="HUEL-CATION TRANSPORTER"/>
    <property type="match status" value="1"/>
</dbReference>
<evidence type="ECO:0000256" key="5">
    <source>
        <dbReference type="ARBA" id="ARBA00023136"/>
    </source>
</evidence>